<dbReference type="SUPFAM" id="SSF56935">
    <property type="entry name" value="Porins"/>
    <property type="match status" value="1"/>
</dbReference>
<dbReference type="Pfam" id="PF00593">
    <property type="entry name" value="TonB_dep_Rec_b-barrel"/>
    <property type="match status" value="1"/>
</dbReference>
<evidence type="ECO:0000313" key="13">
    <source>
        <dbReference type="EMBL" id="MCF0265675.1"/>
    </source>
</evidence>
<evidence type="ECO:0000256" key="4">
    <source>
        <dbReference type="ARBA" id="ARBA00022692"/>
    </source>
</evidence>
<evidence type="ECO:0000256" key="7">
    <source>
        <dbReference type="ARBA" id="ARBA00023237"/>
    </source>
</evidence>
<keyword evidence="5 9" id="KW-0798">TonB box</keyword>
<keyword evidence="7 8" id="KW-0998">Cell outer membrane</keyword>
<feature type="domain" description="TonB-dependent receptor plug" evidence="12">
    <location>
        <begin position="58"/>
        <end position="180"/>
    </location>
</feature>
<keyword evidence="13" id="KW-0675">Receptor</keyword>
<evidence type="ECO:0000256" key="9">
    <source>
        <dbReference type="RuleBase" id="RU003357"/>
    </source>
</evidence>
<feature type="signal peptide" evidence="10">
    <location>
        <begin position="1"/>
        <end position="26"/>
    </location>
</feature>
<dbReference type="Gene3D" id="2.170.130.10">
    <property type="entry name" value="TonB-dependent receptor, plug domain"/>
    <property type="match status" value="1"/>
</dbReference>
<dbReference type="InterPro" id="IPR000531">
    <property type="entry name" value="Beta-barrel_TonB"/>
</dbReference>
<dbReference type="InterPro" id="IPR039426">
    <property type="entry name" value="TonB-dep_rcpt-like"/>
</dbReference>
<evidence type="ECO:0000256" key="10">
    <source>
        <dbReference type="SAM" id="SignalP"/>
    </source>
</evidence>
<dbReference type="AlphaFoldDB" id="A0A6A1RKH6"/>
<proteinExistence type="inferred from homology"/>
<organism evidence="13 14">
    <name type="scientific">Acinetobacter guillouiae</name>
    <name type="common">Acinetobacter genomosp. 11</name>
    <dbReference type="NCBI Taxonomy" id="106649"/>
    <lineage>
        <taxon>Bacteria</taxon>
        <taxon>Pseudomonadati</taxon>
        <taxon>Pseudomonadota</taxon>
        <taxon>Gammaproteobacteria</taxon>
        <taxon>Moraxellales</taxon>
        <taxon>Moraxellaceae</taxon>
        <taxon>Acinetobacter</taxon>
    </lineage>
</organism>
<keyword evidence="3 8" id="KW-1134">Transmembrane beta strand</keyword>
<dbReference type="EMBL" id="JAHWXT010000005">
    <property type="protein sequence ID" value="MCF0265675.1"/>
    <property type="molecule type" value="Genomic_DNA"/>
</dbReference>
<comment type="similarity">
    <text evidence="8 9">Belongs to the TonB-dependent receptor family.</text>
</comment>
<dbReference type="PANTHER" id="PTHR47234:SF3">
    <property type="entry name" value="SECRETIN_TONB SHORT N-TERMINAL DOMAIN-CONTAINING PROTEIN"/>
    <property type="match status" value="1"/>
</dbReference>
<dbReference type="InterPro" id="IPR012910">
    <property type="entry name" value="Plug_dom"/>
</dbReference>
<sequence length="831" mass="91124">MNILTPSILKSSIFVLSALTSAIAIANETPQKSNEDIDAVTLASVVVTGSRRAVKSPLDTPAPVDILSEEQLKNTGTSDLSKALTILAPSFTFPLEPAGAFAAQIPAGASLRGLASDQVLVLINGKRRHTGAIFTRQNLANGRGAASVDLSLIPLNAIKRVEILRDGAAAQYGSDAIAGVINIILKDDDDHGAASYRFGQFSSGEGEQHKLSLWKGFSLPNDGSLTFAIEYGSQDYANNTNPDNRRFYPQSYPNAEYLEANSPYRNWRFGSPKVNDQVNSVLNGELPLTDTIKLYGFATYGYKESVGQNFYQPPSTNTTLNQNPYYLARYPHGRITTSVYSLYDHAITAGLKDNDFLDGKLDFSVNYGRNKAAQLYTNGINPSYGYDSPSEYKVGENINEQSNVNLDYQKQIALAFLNEPITFATGIAYRKEQYQQIAGDRISYTRGPYFNPSPVIGVGVPEIYSGITDQDERKISRNVFGGYVDVEAKILPKLVAGAAFRAENYSDFGSTANGKLSLKYDIDPKIAVRSTYSTGYRAPSITQLGFSAYSRQTVLQANGEYQDVSQRTLLPGSEAALLLGGKALDPEKSKNASIGFVFKPTQNLSATLDLYQIDIKDRILLSDNITGNVIKNAFAGTPYVEINNVAFFNNLLDTRTRGLEITSNYLMDLEKYGKLKLNLGFSTNQNKITKTRNAITAKGEIIPFESIAGRSTQGIIESASPKNKLTLGADWRIHNWDVTAQLRRYGEWSTVDSTRPAFDQNFSEQWVADLNIGFKPDILKGLRLDIGAYNLFNSFPDHAKNTSVGGVVKYSFNAPEGGNGTFLYSKLTYDF</sequence>
<name>A0A6A1RKH6_ACIGI</name>
<evidence type="ECO:0000256" key="1">
    <source>
        <dbReference type="ARBA" id="ARBA00004571"/>
    </source>
</evidence>
<comment type="caution">
    <text evidence="13">The sequence shown here is derived from an EMBL/GenBank/DDBJ whole genome shotgun (WGS) entry which is preliminary data.</text>
</comment>
<evidence type="ECO:0000259" key="11">
    <source>
        <dbReference type="Pfam" id="PF00593"/>
    </source>
</evidence>
<feature type="domain" description="TonB-dependent receptor-like beta-barrel" evidence="11">
    <location>
        <begin position="298"/>
        <end position="791"/>
    </location>
</feature>
<comment type="subcellular location">
    <subcellularLocation>
        <location evidence="1 8">Cell outer membrane</location>
        <topology evidence="1 8">Multi-pass membrane protein</topology>
    </subcellularLocation>
</comment>
<keyword evidence="6 8" id="KW-0472">Membrane</keyword>
<accession>A0A6A1RKH6</accession>
<dbReference type="InterPro" id="IPR036942">
    <property type="entry name" value="Beta-barrel_TonB_sf"/>
</dbReference>
<reference evidence="13" key="1">
    <citation type="submission" date="2021-07" db="EMBL/GenBank/DDBJ databases">
        <authorList>
            <person name="Fernandez M."/>
            <person name="Pereira P."/>
            <person name="Torres Tejerizo G.A."/>
            <person name="Gonzalez P."/>
            <person name="Agostini E."/>
        </authorList>
    </citation>
    <scope>NUCLEOTIDE SEQUENCE</scope>
    <source>
        <strain evidence="13">SFC 500-1A</strain>
    </source>
</reference>
<evidence type="ECO:0000313" key="14">
    <source>
        <dbReference type="Proteomes" id="UP000887320"/>
    </source>
</evidence>
<dbReference type="PANTHER" id="PTHR47234">
    <property type="match status" value="1"/>
</dbReference>
<keyword evidence="10" id="KW-0732">Signal</keyword>
<dbReference type="InterPro" id="IPR037066">
    <property type="entry name" value="Plug_dom_sf"/>
</dbReference>
<keyword evidence="2 8" id="KW-0813">Transport</keyword>
<evidence type="ECO:0000256" key="8">
    <source>
        <dbReference type="PROSITE-ProRule" id="PRU01360"/>
    </source>
</evidence>
<evidence type="ECO:0000256" key="3">
    <source>
        <dbReference type="ARBA" id="ARBA00022452"/>
    </source>
</evidence>
<dbReference type="GO" id="GO:0009279">
    <property type="term" value="C:cell outer membrane"/>
    <property type="evidence" value="ECO:0007669"/>
    <property type="project" value="UniProtKB-SubCell"/>
</dbReference>
<dbReference type="PROSITE" id="PS52016">
    <property type="entry name" value="TONB_DEPENDENT_REC_3"/>
    <property type="match status" value="1"/>
</dbReference>
<dbReference type="RefSeq" id="WP_004724830.1">
    <property type="nucleotide sequence ID" value="NZ_BBRY01000028.1"/>
</dbReference>
<feature type="chain" id="PRO_5041089102" evidence="10">
    <location>
        <begin position="27"/>
        <end position="831"/>
    </location>
</feature>
<protein>
    <submittedName>
        <fullName evidence="13">TonB-dependent receptor</fullName>
    </submittedName>
</protein>
<dbReference type="Pfam" id="PF07715">
    <property type="entry name" value="Plug"/>
    <property type="match status" value="1"/>
</dbReference>
<dbReference type="Proteomes" id="UP000887320">
    <property type="component" value="Unassembled WGS sequence"/>
</dbReference>
<evidence type="ECO:0000256" key="6">
    <source>
        <dbReference type="ARBA" id="ARBA00023136"/>
    </source>
</evidence>
<evidence type="ECO:0000256" key="2">
    <source>
        <dbReference type="ARBA" id="ARBA00022448"/>
    </source>
</evidence>
<gene>
    <name evidence="13" type="ORF">KW868_14595</name>
</gene>
<evidence type="ECO:0000256" key="5">
    <source>
        <dbReference type="ARBA" id="ARBA00023077"/>
    </source>
</evidence>
<evidence type="ECO:0000259" key="12">
    <source>
        <dbReference type="Pfam" id="PF07715"/>
    </source>
</evidence>
<dbReference type="CDD" id="cd01347">
    <property type="entry name" value="ligand_gated_channel"/>
    <property type="match status" value="1"/>
</dbReference>
<dbReference type="Gene3D" id="2.40.170.20">
    <property type="entry name" value="TonB-dependent receptor, beta-barrel domain"/>
    <property type="match status" value="1"/>
</dbReference>
<keyword evidence="4 8" id="KW-0812">Transmembrane</keyword>